<dbReference type="Pfam" id="PF03544">
    <property type="entry name" value="TonB_C"/>
    <property type="match status" value="1"/>
</dbReference>
<reference evidence="8 9" key="1">
    <citation type="submission" date="2023-02" db="EMBL/GenBank/DDBJ databases">
        <title>Genome sequence of Sphingomonas naphthae.</title>
        <authorList>
            <person name="Kim S."/>
            <person name="Heo J."/>
            <person name="Kwon S.-W."/>
        </authorList>
    </citation>
    <scope>NUCLEOTIDE SEQUENCE [LARGE SCALE GENOMIC DNA]</scope>
    <source>
        <strain evidence="8 9">KACC 18716</strain>
    </source>
</reference>
<dbReference type="PROSITE" id="PS52015">
    <property type="entry name" value="TONB_CTD"/>
    <property type="match status" value="1"/>
</dbReference>
<name>A0ABY7TPS8_9SPHN</name>
<dbReference type="SUPFAM" id="SSF74653">
    <property type="entry name" value="TolA/TonB C-terminal domain"/>
    <property type="match status" value="1"/>
</dbReference>
<dbReference type="NCBIfam" id="TIGR01352">
    <property type="entry name" value="tonB_Cterm"/>
    <property type="match status" value="1"/>
</dbReference>
<dbReference type="InterPro" id="IPR037682">
    <property type="entry name" value="TonB_C"/>
</dbReference>
<dbReference type="RefSeq" id="WP_273690937.1">
    <property type="nucleotide sequence ID" value="NZ_CP117411.1"/>
</dbReference>
<dbReference type="InterPro" id="IPR006260">
    <property type="entry name" value="TonB/TolA_C"/>
</dbReference>
<dbReference type="Gene3D" id="3.30.1150.10">
    <property type="match status" value="1"/>
</dbReference>
<evidence type="ECO:0000256" key="6">
    <source>
        <dbReference type="SAM" id="SignalP"/>
    </source>
</evidence>
<dbReference type="EMBL" id="CP117411">
    <property type="protein sequence ID" value="WCT75244.1"/>
    <property type="molecule type" value="Genomic_DNA"/>
</dbReference>
<accession>A0ABY7TPS8</accession>
<evidence type="ECO:0000256" key="5">
    <source>
        <dbReference type="SAM" id="MobiDB-lite"/>
    </source>
</evidence>
<feature type="region of interest" description="Disordered" evidence="5">
    <location>
        <begin position="149"/>
        <end position="169"/>
    </location>
</feature>
<keyword evidence="9" id="KW-1185">Reference proteome</keyword>
<keyword evidence="2" id="KW-0812">Transmembrane</keyword>
<gene>
    <name evidence="8" type="ORF">PQ455_08510</name>
</gene>
<organism evidence="8 9">
    <name type="scientific">Sphingomonas naphthae</name>
    <dbReference type="NCBI Taxonomy" id="1813468"/>
    <lineage>
        <taxon>Bacteria</taxon>
        <taxon>Pseudomonadati</taxon>
        <taxon>Pseudomonadota</taxon>
        <taxon>Alphaproteobacteria</taxon>
        <taxon>Sphingomonadales</taxon>
        <taxon>Sphingomonadaceae</taxon>
        <taxon>Sphingomonas</taxon>
    </lineage>
</organism>
<protein>
    <submittedName>
        <fullName evidence="8">Energy transducer TonB</fullName>
    </submittedName>
</protein>
<keyword evidence="4" id="KW-0472">Membrane</keyword>
<evidence type="ECO:0000313" key="9">
    <source>
        <dbReference type="Proteomes" id="UP001220395"/>
    </source>
</evidence>
<evidence type="ECO:0000256" key="3">
    <source>
        <dbReference type="ARBA" id="ARBA00022989"/>
    </source>
</evidence>
<keyword evidence="6" id="KW-0732">Signal</keyword>
<evidence type="ECO:0000256" key="4">
    <source>
        <dbReference type="ARBA" id="ARBA00023136"/>
    </source>
</evidence>
<evidence type="ECO:0000256" key="1">
    <source>
        <dbReference type="ARBA" id="ARBA00004167"/>
    </source>
</evidence>
<evidence type="ECO:0000259" key="7">
    <source>
        <dbReference type="PROSITE" id="PS52015"/>
    </source>
</evidence>
<dbReference type="Proteomes" id="UP001220395">
    <property type="component" value="Chromosome"/>
</dbReference>
<feature type="chain" id="PRO_5046251231" evidence="6">
    <location>
        <begin position="23"/>
        <end position="169"/>
    </location>
</feature>
<evidence type="ECO:0000313" key="8">
    <source>
        <dbReference type="EMBL" id="WCT75244.1"/>
    </source>
</evidence>
<evidence type="ECO:0000256" key="2">
    <source>
        <dbReference type="ARBA" id="ARBA00022692"/>
    </source>
</evidence>
<keyword evidence="3" id="KW-1133">Transmembrane helix</keyword>
<feature type="domain" description="TonB C-terminal" evidence="7">
    <location>
        <begin position="44"/>
        <end position="140"/>
    </location>
</feature>
<sequence length="169" mass="18456">MRNLGWALAIASTTMLAGAAVAAGQSNDPTVETIDVSKRETITNWSNRVTEDLGTKLKYPRPFKQDYHQGVVKVQFVPTAAGTPTNVAIVESSNKADLDRAALKAVAQLDTLSPMPSTLRADRPVQMWIYFARTALDEQEMVRALDAERHGPRSELASNEPYVLTATAQ</sequence>
<proteinExistence type="predicted"/>
<feature type="signal peptide" evidence="6">
    <location>
        <begin position="1"/>
        <end position="22"/>
    </location>
</feature>
<comment type="subcellular location">
    <subcellularLocation>
        <location evidence="1">Membrane</location>
        <topology evidence="1">Single-pass membrane protein</topology>
    </subcellularLocation>
</comment>